<reference evidence="6" key="1">
    <citation type="submission" date="2017-01" db="EMBL/GenBank/DDBJ databases">
        <title>Novel pathways for hydrocarbon cycling and metabolic interdependencies in hydrothermal sediment communities.</title>
        <authorList>
            <person name="Dombrowski N."/>
            <person name="Seitz K."/>
            <person name="Teske A."/>
            <person name="Baker B."/>
        </authorList>
    </citation>
    <scope>NUCLEOTIDE SEQUENCE [LARGE SCALE GENOMIC DNA]</scope>
</reference>
<evidence type="ECO:0000313" key="5">
    <source>
        <dbReference type="EMBL" id="OPX17836.1"/>
    </source>
</evidence>
<comment type="caution">
    <text evidence="5">The sequence shown here is derived from an EMBL/GenBank/DDBJ whole genome shotgun (WGS) entry which is preliminary data.</text>
</comment>
<evidence type="ECO:0000256" key="3">
    <source>
        <dbReference type="ARBA" id="ARBA00022691"/>
    </source>
</evidence>
<dbReference type="InterPro" id="IPR029063">
    <property type="entry name" value="SAM-dependent_MTases_sf"/>
</dbReference>
<sequence>MCERYPGLRAEVIDLKPAVEQGRKIIEEHKLGDRVSFRTGDLRTIDWGDDYDLILLFNILHIFFAEEDQEIFNKAYHSLVPGGVVVILDSEHPGKDKKLSPASGFNELLFFIINGTQIYPEKVIRGWMKNAGFCNIRKRKFLFMPMALFLTGEK</sequence>
<dbReference type="PROSITE" id="PS51683">
    <property type="entry name" value="SAM_OMT_II"/>
    <property type="match status" value="1"/>
</dbReference>
<gene>
    <name evidence="5" type="ORF">BXT86_04395</name>
</gene>
<protein>
    <recommendedName>
        <fullName evidence="4">O-methyltransferase C-terminal domain-containing protein</fullName>
    </recommendedName>
</protein>
<name>A0A1V4QGI5_UNCW3</name>
<dbReference type="Gene3D" id="3.40.50.150">
    <property type="entry name" value="Vaccinia Virus protein VP39"/>
    <property type="match status" value="1"/>
</dbReference>
<dbReference type="CDD" id="cd02440">
    <property type="entry name" value="AdoMet_MTases"/>
    <property type="match status" value="1"/>
</dbReference>
<evidence type="ECO:0000259" key="4">
    <source>
        <dbReference type="Pfam" id="PF00891"/>
    </source>
</evidence>
<dbReference type="InterPro" id="IPR001077">
    <property type="entry name" value="COMT_C"/>
</dbReference>
<dbReference type="Proteomes" id="UP000191663">
    <property type="component" value="Unassembled WGS sequence"/>
</dbReference>
<organism evidence="5 6">
    <name type="scientific">candidate division WOR-3 bacterium 4484_100</name>
    <dbReference type="NCBI Taxonomy" id="1936077"/>
    <lineage>
        <taxon>Bacteria</taxon>
        <taxon>Bacteria division WOR-3</taxon>
    </lineage>
</organism>
<keyword evidence="3" id="KW-0949">S-adenosyl-L-methionine</keyword>
<accession>A0A1V4QGI5</accession>
<dbReference type="Pfam" id="PF00891">
    <property type="entry name" value="Methyltransf_2"/>
    <property type="match status" value="1"/>
</dbReference>
<feature type="domain" description="O-methyltransferase C-terminal" evidence="4">
    <location>
        <begin position="3"/>
        <end position="133"/>
    </location>
</feature>
<proteinExistence type="predicted"/>
<dbReference type="EMBL" id="MUKB01000072">
    <property type="protein sequence ID" value="OPX17836.1"/>
    <property type="molecule type" value="Genomic_DNA"/>
</dbReference>
<dbReference type="AlphaFoldDB" id="A0A1V4QGI5"/>
<dbReference type="SUPFAM" id="SSF53335">
    <property type="entry name" value="S-adenosyl-L-methionine-dependent methyltransferases"/>
    <property type="match status" value="1"/>
</dbReference>
<evidence type="ECO:0000256" key="1">
    <source>
        <dbReference type="ARBA" id="ARBA00022603"/>
    </source>
</evidence>
<dbReference type="GO" id="GO:0008171">
    <property type="term" value="F:O-methyltransferase activity"/>
    <property type="evidence" value="ECO:0007669"/>
    <property type="project" value="InterPro"/>
</dbReference>
<dbReference type="InterPro" id="IPR016461">
    <property type="entry name" value="COMT-like"/>
</dbReference>
<keyword evidence="1" id="KW-0489">Methyltransferase</keyword>
<dbReference type="GO" id="GO:0032259">
    <property type="term" value="P:methylation"/>
    <property type="evidence" value="ECO:0007669"/>
    <property type="project" value="UniProtKB-KW"/>
</dbReference>
<evidence type="ECO:0000256" key="2">
    <source>
        <dbReference type="ARBA" id="ARBA00022679"/>
    </source>
</evidence>
<keyword evidence="2" id="KW-0808">Transferase</keyword>
<evidence type="ECO:0000313" key="6">
    <source>
        <dbReference type="Proteomes" id="UP000191663"/>
    </source>
</evidence>